<comment type="subunit">
    <text evidence="8">Component of the spliceosome. Present in the activated B complex, the catalytically activated B* complex which catalyzes the branching, the catalytic step 1 C complex catalyzing the exon ligation, and the postcatalytic P complex containing the ligated exons (mRNA) and the excised lariat intron.</text>
</comment>
<evidence type="ECO:0000256" key="9">
    <source>
        <dbReference type="SAM" id="MobiDB-lite"/>
    </source>
</evidence>
<comment type="function">
    <text evidence="8">Part of the spliceosome which catalyzes two sequential transesterification reactions, first the excision of the non-coding intron from pre-mRNA and then the ligation of the coding exons to form the mature mRNA. Plays a role in stabilizing the structure of the spliceosome catalytic core and docking of the branch helix into the active site, producing 5'-exon and lariat intron-3'-intermediates.</text>
</comment>
<keyword evidence="5 8" id="KW-0862">Zinc</keyword>
<reference evidence="10 11" key="1">
    <citation type="submission" date="2024-06" db="EMBL/GenBank/DDBJ databases">
        <authorList>
            <person name="Kraege A."/>
            <person name="Thomma B."/>
        </authorList>
    </citation>
    <scope>NUCLEOTIDE SEQUENCE [LARGE SCALE GENOMIC DNA]</scope>
</reference>
<evidence type="ECO:0000313" key="11">
    <source>
        <dbReference type="Proteomes" id="UP001497392"/>
    </source>
</evidence>
<dbReference type="InterPro" id="IPR007590">
    <property type="entry name" value="Saf4/Yju2"/>
</dbReference>
<keyword evidence="3 8" id="KW-0479">Metal-binding</keyword>
<organism evidence="10 11">
    <name type="scientific">Coccomyxa viridis</name>
    <dbReference type="NCBI Taxonomy" id="1274662"/>
    <lineage>
        <taxon>Eukaryota</taxon>
        <taxon>Viridiplantae</taxon>
        <taxon>Chlorophyta</taxon>
        <taxon>core chlorophytes</taxon>
        <taxon>Trebouxiophyceae</taxon>
        <taxon>Trebouxiophyceae incertae sedis</taxon>
        <taxon>Coccomyxaceae</taxon>
        <taxon>Coccomyxa</taxon>
    </lineage>
</organism>
<feature type="region of interest" description="Disordered" evidence="9">
    <location>
        <begin position="109"/>
        <end position="132"/>
    </location>
</feature>
<dbReference type="InterPro" id="IPR043701">
    <property type="entry name" value="Yju2"/>
</dbReference>
<feature type="binding site" evidence="8">
    <location>
        <position position="43"/>
    </location>
    <ligand>
        <name>Zn(2+)</name>
        <dbReference type="ChEBI" id="CHEBI:29105"/>
    </ligand>
</feature>
<feature type="region of interest" description="Disordered" evidence="9">
    <location>
        <begin position="205"/>
        <end position="325"/>
    </location>
</feature>
<evidence type="ECO:0000256" key="7">
    <source>
        <dbReference type="ARBA" id="ARBA00023242"/>
    </source>
</evidence>
<feature type="binding site" evidence="8">
    <location>
        <position position="80"/>
    </location>
    <ligand>
        <name>Zn(2+)</name>
        <dbReference type="ChEBI" id="CHEBI:29105"/>
    </ligand>
</feature>
<keyword evidence="2" id="KW-0507">mRNA processing</keyword>
<proteinExistence type="inferred from homology"/>
<protein>
    <recommendedName>
        <fullName evidence="8">Splicing factor YJU2</fullName>
    </recommendedName>
</protein>
<sequence length="325" mass="35756">MGERKVLNKYFPPDFDPAKLPKGKRPDHNMMKVRMMLPMSIRCGTCGTYMYKGTKFNTRKEDVEGENYLGIQVFRFYFRCSACAAEMTMKTDPENADYTVEKGATRNYEPWREKDRDKAEAAAEREEEERGNAMKALENRTLDSKREMDIMNALDEMKSLKSRQEKVSGEALLAALQRSTEDDQAALTAEEDAMVRAMMLQQQQTYVKRLDDSSAPASTMAPAVEHSRAGAEGGQPKRGDGAATAPKRAKPTMRLPMAIVKPKRKAEPPERNGHAAGQPAKKQEAEDGRGTSIGLGIAQADSQAATAEGGENAASLGLGGYSDSD</sequence>
<dbReference type="EMBL" id="CAXHTA020000001">
    <property type="protein sequence ID" value="CAL5218438.1"/>
    <property type="molecule type" value="Genomic_DNA"/>
</dbReference>
<dbReference type="PANTHER" id="PTHR12111:SF1">
    <property type="entry name" value="SPLICING FACTOR YJU2"/>
    <property type="match status" value="1"/>
</dbReference>
<keyword evidence="6" id="KW-0508">mRNA splicing</keyword>
<keyword evidence="7 8" id="KW-0539">Nucleus</keyword>
<evidence type="ECO:0000256" key="4">
    <source>
        <dbReference type="ARBA" id="ARBA00022728"/>
    </source>
</evidence>
<comment type="subcellular location">
    <subcellularLocation>
        <location evidence="1 8">Nucleus</location>
    </subcellularLocation>
</comment>
<comment type="caution">
    <text evidence="10">The sequence shown here is derived from an EMBL/GenBank/DDBJ whole genome shotgun (WGS) entry which is preliminary data.</text>
</comment>
<evidence type="ECO:0000313" key="10">
    <source>
        <dbReference type="EMBL" id="CAL5218438.1"/>
    </source>
</evidence>
<evidence type="ECO:0000256" key="2">
    <source>
        <dbReference type="ARBA" id="ARBA00022664"/>
    </source>
</evidence>
<keyword evidence="11" id="KW-1185">Reference proteome</keyword>
<feature type="compositionally biased region" description="Basic and acidic residues" evidence="9">
    <location>
        <begin position="225"/>
        <end position="240"/>
    </location>
</feature>
<name>A0ABP1FEY6_9CHLO</name>
<accession>A0ABP1FEY6</accession>
<feature type="binding site" evidence="8">
    <location>
        <position position="46"/>
    </location>
    <ligand>
        <name>Zn(2+)</name>
        <dbReference type="ChEBI" id="CHEBI:29105"/>
    </ligand>
</feature>
<dbReference type="HAMAP" id="MF_03226">
    <property type="entry name" value="YJU2"/>
    <property type="match status" value="1"/>
</dbReference>
<dbReference type="Pfam" id="PF04502">
    <property type="entry name" value="Saf4_Yju2"/>
    <property type="match status" value="1"/>
</dbReference>
<evidence type="ECO:0000256" key="1">
    <source>
        <dbReference type="ARBA" id="ARBA00004123"/>
    </source>
</evidence>
<evidence type="ECO:0000256" key="6">
    <source>
        <dbReference type="ARBA" id="ARBA00023187"/>
    </source>
</evidence>
<comment type="similarity">
    <text evidence="8">Belongs to the CWC16 family. YJU2 subfamily.</text>
</comment>
<evidence type="ECO:0000256" key="3">
    <source>
        <dbReference type="ARBA" id="ARBA00022723"/>
    </source>
</evidence>
<evidence type="ECO:0000256" key="8">
    <source>
        <dbReference type="HAMAP-Rule" id="MF_03226"/>
    </source>
</evidence>
<dbReference type="PANTHER" id="PTHR12111">
    <property type="entry name" value="SPLICING FACTOR YJU2"/>
    <property type="match status" value="1"/>
</dbReference>
<keyword evidence="4 8" id="KW-0747">Spliceosome</keyword>
<feature type="binding site" evidence="8">
    <location>
        <position position="83"/>
    </location>
    <ligand>
        <name>Zn(2+)</name>
        <dbReference type="ChEBI" id="CHEBI:29105"/>
    </ligand>
</feature>
<evidence type="ECO:0000256" key="5">
    <source>
        <dbReference type="ARBA" id="ARBA00022833"/>
    </source>
</evidence>
<gene>
    <name evidence="10" type="primary">g119</name>
    <name evidence="10" type="ORF">VP750_LOCUS97</name>
</gene>
<dbReference type="Proteomes" id="UP001497392">
    <property type="component" value="Unassembled WGS sequence"/>
</dbReference>